<evidence type="ECO:0000313" key="3">
    <source>
        <dbReference type="Proteomes" id="UP000440694"/>
    </source>
</evidence>
<feature type="compositionally biased region" description="Basic and acidic residues" evidence="1">
    <location>
        <begin position="7"/>
        <end position="17"/>
    </location>
</feature>
<comment type="caution">
    <text evidence="2">The sequence shown here is derived from an EMBL/GenBank/DDBJ whole genome shotgun (WGS) entry which is preliminary data.</text>
</comment>
<evidence type="ECO:0000256" key="1">
    <source>
        <dbReference type="SAM" id="MobiDB-lite"/>
    </source>
</evidence>
<dbReference type="Proteomes" id="UP000440694">
    <property type="component" value="Unassembled WGS sequence"/>
</dbReference>
<keyword evidence="3" id="KW-1185">Reference proteome</keyword>
<protein>
    <submittedName>
        <fullName evidence="2">Uncharacterized protein</fullName>
    </submittedName>
</protein>
<dbReference type="AlphaFoldDB" id="A0A6I3KK45"/>
<proteinExistence type="predicted"/>
<accession>A0A6I3KK45</accession>
<sequence length="281" mass="27474">MPTSAHAGDEGLGRADHASGATAPIANNLPNISVSTAAEAPEPITYQHAPTLPAYAPTPLSSELGEAKIAPIADGFAHGGGAAGGGGFGHPMSADEASLTSERSDGAFVAFNASGEPLDLGLSLDMNDAAQGLLGGISEVLSSLPLVGGLLGNLGDALVNATDHLLPALSPATSLIGLDGGHDDAQGPGVGSPGQINFSFGAPSDSPALVSDSGGYTNYGIALSLGGSDAGASANEAPVDSDIAGGLDAWAFNHLPGVDHSTSDALHIDQAVMRTASDILA</sequence>
<organism evidence="2 3">
    <name type="scientific">Hyphomicrobium album</name>
    <dbReference type="NCBI Taxonomy" id="2665159"/>
    <lineage>
        <taxon>Bacteria</taxon>
        <taxon>Pseudomonadati</taxon>
        <taxon>Pseudomonadota</taxon>
        <taxon>Alphaproteobacteria</taxon>
        <taxon>Hyphomicrobiales</taxon>
        <taxon>Hyphomicrobiaceae</taxon>
        <taxon>Hyphomicrobium</taxon>
    </lineage>
</organism>
<dbReference type="EMBL" id="WMBQ01000001">
    <property type="protein sequence ID" value="MTD94102.1"/>
    <property type="molecule type" value="Genomic_DNA"/>
</dbReference>
<reference evidence="2 3" key="1">
    <citation type="submission" date="2019-11" db="EMBL/GenBank/DDBJ databases">
        <title>Identification of a novel strain.</title>
        <authorList>
            <person name="Xu Q."/>
            <person name="Wang G."/>
        </authorList>
    </citation>
    <scope>NUCLEOTIDE SEQUENCE [LARGE SCALE GENOMIC DNA]</scope>
    <source>
        <strain evidence="3">xq</strain>
    </source>
</reference>
<name>A0A6I3KK45_9HYPH</name>
<evidence type="ECO:0000313" key="2">
    <source>
        <dbReference type="EMBL" id="MTD94102.1"/>
    </source>
</evidence>
<feature type="region of interest" description="Disordered" evidence="1">
    <location>
        <begin position="1"/>
        <end position="27"/>
    </location>
</feature>
<gene>
    <name evidence="2" type="ORF">GIW81_07090</name>
</gene>